<feature type="compositionally biased region" description="Polar residues" evidence="1">
    <location>
        <begin position="507"/>
        <end position="519"/>
    </location>
</feature>
<dbReference type="RefSeq" id="XP_046122000.1">
    <property type="nucleotide sequence ID" value="XM_046262816.1"/>
</dbReference>
<feature type="region of interest" description="Disordered" evidence="1">
    <location>
        <begin position="227"/>
        <end position="376"/>
    </location>
</feature>
<dbReference type="GeneID" id="70293719"/>
<comment type="caution">
    <text evidence="2">The sequence shown here is derived from an EMBL/GenBank/DDBJ whole genome shotgun (WGS) entry which is preliminary data.</text>
</comment>
<name>A0A9P8CVA7_9HYPO</name>
<proteinExistence type="predicted"/>
<feature type="compositionally biased region" description="Low complexity" evidence="1">
    <location>
        <begin position="470"/>
        <end position="494"/>
    </location>
</feature>
<feature type="compositionally biased region" description="Polar residues" evidence="1">
    <location>
        <begin position="179"/>
        <end position="190"/>
    </location>
</feature>
<feature type="compositionally biased region" description="Acidic residues" evidence="1">
    <location>
        <begin position="18"/>
        <end position="30"/>
    </location>
</feature>
<feature type="region of interest" description="Disordered" evidence="1">
    <location>
        <begin position="698"/>
        <end position="717"/>
    </location>
</feature>
<feature type="region of interest" description="Disordered" evidence="1">
    <location>
        <begin position="157"/>
        <end position="203"/>
    </location>
</feature>
<feature type="compositionally biased region" description="Low complexity" evidence="1">
    <location>
        <begin position="34"/>
        <end position="44"/>
    </location>
</feature>
<organism evidence="2 3">
    <name type="scientific">Emericellopsis atlantica</name>
    <dbReference type="NCBI Taxonomy" id="2614577"/>
    <lineage>
        <taxon>Eukaryota</taxon>
        <taxon>Fungi</taxon>
        <taxon>Dikarya</taxon>
        <taxon>Ascomycota</taxon>
        <taxon>Pezizomycotina</taxon>
        <taxon>Sordariomycetes</taxon>
        <taxon>Hypocreomycetidae</taxon>
        <taxon>Hypocreales</taxon>
        <taxon>Bionectriaceae</taxon>
        <taxon>Emericellopsis</taxon>
    </lineage>
</organism>
<feature type="compositionally biased region" description="Low complexity" evidence="1">
    <location>
        <begin position="299"/>
        <end position="314"/>
    </location>
</feature>
<feature type="region of interest" description="Disordered" evidence="1">
    <location>
        <begin position="18"/>
        <end position="84"/>
    </location>
</feature>
<feature type="compositionally biased region" description="Basic and acidic residues" evidence="1">
    <location>
        <begin position="541"/>
        <end position="552"/>
    </location>
</feature>
<protein>
    <recommendedName>
        <fullName evidence="4">Cytokinesis regulator</fullName>
    </recommendedName>
</protein>
<accession>A0A9P8CVA7</accession>
<dbReference type="Proteomes" id="UP000887229">
    <property type="component" value="Unassembled WGS sequence"/>
</dbReference>
<keyword evidence="3" id="KW-1185">Reference proteome</keyword>
<evidence type="ECO:0000313" key="2">
    <source>
        <dbReference type="EMBL" id="KAG9258076.1"/>
    </source>
</evidence>
<dbReference type="AlphaFoldDB" id="A0A9P8CVA7"/>
<dbReference type="InterPro" id="IPR034586">
    <property type="entry name" value="Bfa1/Byr4"/>
</dbReference>
<gene>
    <name evidence="2" type="ORF">F5Z01DRAFT_645031</name>
</gene>
<dbReference type="PANTHER" id="PTHR35140:SF1">
    <property type="entry name" value="MITOTIC CHECK POINT PROTEIN BFA1"/>
    <property type="match status" value="1"/>
</dbReference>
<feature type="region of interest" description="Disordered" evidence="1">
    <location>
        <begin position="732"/>
        <end position="793"/>
    </location>
</feature>
<feature type="compositionally biased region" description="Polar residues" evidence="1">
    <location>
        <begin position="414"/>
        <end position="427"/>
    </location>
</feature>
<dbReference type="GO" id="GO:0005096">
    <property type="term" value="F:GTPase activator activity"/>
    <property type="evidence" value="ECO:0007669"/>
    <property type="project" value="InterPro"/>
</dbReference>
<dbReference type="PANTHER" id="PTHR35140">
    <property type="entry name" value="MITOTIC CHECK POINT PROTEIN BFA1"/>
    <property type="match status" value="1"/>
</dbReference>
<feature type="compositionally biased region" description="Basic and acidic residues" evidence="1">
    <location>
        <begin position="656"/>
        <end position="671"/>
    </location>
</feature>
<evidence type="ECO:0008006" key="4">
    <source>
        <dbReference type="Google" id="ProtNLM"/>
    </source>
</evidence>
<evidence type="ECO:0000256" key="1">
    <source>
        <dbReference type="SAM" id="MobiDB-lite"/>
    </source>
</evidence>
<feature type="compositionally biased region" description="Basic and acidic residues" evidence="1">
    <location>
        <begin position="46"/>
        <end position="61"/>
    </location>
</feature>
<dbReference type="GO" id="GO:1990334">
    <property type="term" value="C:Bfa1-Bub2 complex"/>
    <property type="evidence" value="ECO:0007669"/>
    <property type="project" value="InterPro"/>
</dbReference>
<feature type="compositionally biased region" description="Basic residues" evidence="1">
    <location>
        <begin position="595"/>
        <end position="608"/>
    </location>
</feature>
<dbReference type="EMBL" id="MU251244">
    <property type="protein sequence ID" value="KAG9258076.1"/>
    <property type="molecule type" value="Genomic_DNA"/>
</dbReference>
<feature type="region of interest" description="Disordered" evidence="1">
    <location>
        <begin position="398"/>
        <end position="608"/>
    </location>
</feature>
<dbReference type="GO" id="GO:0031578">
    <property type="term" value="P:mitotic spindle orientation checkpoint signaling"/>
    <property type="evidence" value="ECO:0007669"/>
    <property type="project" value="TreeGrafter"/>
</dbReference>
<reference evidence="2" key="1">
    <citation type="journal article" date="2021" name="IMA Fungus">
        <title>Genomic characterization of three marine fungi, including Emericellopsis atlantica sp. nov. with signatures of a generalist lifestyle and marine biomass degradation.</title>
        <authorList>
            <person name="Hagestad O.C."/>
            <person name="Hou L."/>
            <person name="Andersen J.H."/>
            <person name="Hansen E.H."/>
            <person name="Altermark B."/>
            <person name="Li C."/>
            <person name="Kuhnert E."/>
            <person name="Cox R.J."/>
            <person name="Crous P.W."/>
            <person name="Spatafora J.W."/>
            <person name="Lail K."/>
            <person name="Amirebrahimi M."/>
            <person name="Lipzen A."/>
            <person name="Pangilinan J."/>
            <person name="Andreopoulos W."/>
            <person name="Hayes R.D."/>
            <person name="Ng V."/>
            <person name="Grigoriev I.V."/>
            <person name="Jackson S.A."/>
            <person name="Sutton T.D.S."/>
            <person name="Dobson A.D.W."/>
            <person name="Rama T."/>
        </authorList>
    </citation>
    <scope>NUCLEOTIDE SEQUENCE</scope>
    <source>
        <strain evidence="2">TS7</strain>
    </source>
</reference>
<dbReference type="GO" id="GO:0044732">
    <property type="term" value="C:mitotic spindle pole body"/>
    <property type="evidence" value="ECO:0007669"/>
    <property type="project" value="TreeGrafter"/>
</dbReference>
<evidence type="ECO:0000313" key="3">
    <source>
        <dbReference type="Proteomes" id="UP000887229"/>
    </source>
</evidence>
<feature type="region of interest" description="Disordered" evidence="1">
    <location>
        <begin position="651"/>
        <end position="671"/>
    </location>
</feature>
<sequence length="990" mass="109351">MDTLQLKNRLPVEEEVENWDDGDFMMEGGDDFGFRSTSTTTTAPSRRRDSNSSHMSLRSELESWAEEEENQVHIPGDDEKSTMEALSAAKDAGIPLPTGISASALMGGTIKRLGGRKIRKITQEDWDNDLEIPDSAQGFQIKAQDDTAFPEVLRQVSGGSVQASPTKLPGSKAPPSDTMMRSPSRANSGSRGAPLNLDQFKDNDEDDFFGDGLATIKVAKRPVMKPISLITPPTPQKPAEVPAEDDFEQGLELPSDGTLQLSQRRDIPKTPNTQFDDLDWGEGSLGTRFGGTRRDGRSNRSSSASALSPSIASSVTAESEDETFDGLVLPTGPVNFNDRLQQRRKSKSPVRIPEEPSPPKTMTTTPAEADKPGFLDGLDIGDGDMFNSGKLTLHRNIKLKEAPSSSPARPKTAVSLTFTNKPSTSTRIPRLHHERTHSTSLEPVSESGGPILQRARRPPSRLGQGHQAQSSVTSIPTPTTPSSSSSQRSPGTPNSRREMGSKVPTPTLRNEPTTTNAQLLKQKRSLPAIRPFNPPSKMHSSRYERPPSRDNNGRPLSGHRPKTPVERSRIPGMESPAQARKINAPFLPAGGSQNRSHHAASKSLRSFRRHDSDNLIELRPKSRSFSRVGMRSPSPQRYRVAADTWERLSKPKNRRHFGDGHELDAFDDLPTSKENETPFMKQPTSGNGKATLRNKAFDRMSTPTPTTPQGPRPLPHFARDTTASRIARETSLAHRSTVSISGPLAQTHAQRGTPLANRSNLNTPHLEHPPSIRAKKSKRPAQQKPHLISNLNADKESKMVNGMFYNPDTFRWEGNENALNIFEAPVSTPITATTPAPMNQEKATTTPRPALITNISATKGVQVVNGMVFDPQSMSWLKIGNPQAARSDTSDTFGKFDAFEDEDDVFKDIPDLDDNANDAKSGQGRVSDVNDEWLVGEEFDVGPEFIRRQREEEERWRKKCDKWVGRGMRDREAWRWTIRELVSQFDDLPM</sequence>
<feature type="compositionally biased region" description="Pro residues" evidence="1">
    <location>
        <begin position="705"/>
        <end position="714"/>
    </location>
</feature>
<dbReference type="OrthoDB" id="19159at2759"/>